<keyword evidence="2" id="KW-0238">DNA-binding</keyword>
<accession>A0ABV1HP48</accession>
<dbReference type="InterPro" id="IPR000281">
    <property type="entry name" value="HTH_RpiR"/>
</dbReference>
<dbReference type="InterPro" id="IPR009057">
    <property type="entry name" value="Homeodomain-like_sf"/>
</dbReference>
<reference evidence="6 7" key="1">
    <citation type="submission" date="2024-03" db="EMBL/GenBank/DDBJ databases">
        <title>Human intestinal bacterial collection.</title>
        <authorList>
            <person name="Pauvert C."/>
            <person name="Hitch T.C.A."/>
            <person name="Clavel T."/>
        </authorList>
    </citation>
    <scope>NUCLEOTIDE SEQUENCE [LARGE SCALE GENOMIC DNA]</scope>
    <source>
        <strain evidence="6 7">CLA-AP-H27</strain>
    </source>
</reference>
<dbReference type="InterPro" id="IPR046348">
    <property type="entry name" value="SIS_dom_sf"/>
</dbReference>
<evidence type="ECO:0000259" key="4">
    <source>
        <dbReference type="PROSITE" id="PS51071"/>
    </source>
</evidence>
<dbReference type="PANTHER" id="PTHR30514:SF1">
    <property type="entry name" value="HTH-TYPE TRANSCRIPTIONAL REGULATOR HEXR-RELATED"/>
    <property type="match status" value="1"/>
</dbReference>
<dbReference type="InterPro" id="IPR001347">
    <property type="entry name" value="SIS_dom"/>
</dbReference>
<dbReference type="Gene3D" id="1.10.10.10">
    <property type="entry name" value="Winged helix-like DNA-binding domain superfamily/Winged helix DNA-binding domain"/>
    <property type="match status" value="1"/>
</dbReference>
<evidence type="ECO:0000313" key="7">
    <source>
        <dbReference type="Proteomes" id="UP001437460"/>
    </source>
</evidence>
<dbReference type="CDD" id="cd05013">
    <property type="entry name" value="SIS_RpiR"/>
    <property type="match status" value="1"/>
</dbReference>
<dbReference type="InterPro" id="IPR035472">
    <property type="entry name" value="RpiR-like_SIS"/>
</dbReference>
<evidence type="ECO:0000256" key="1">
    <source>
        <dbReference type="ARBA" id="ARBA00023015"/>
    </source>
</evidence>
<sequence>MKLEVDGMSEARNATSVICSAYDSFFEAEKKIADFLIEHKAEAAGMTVGELAKASQTSDATVSRFCRRCGFKGFQDLKMALTRELLEEEHQEQEVTNEIDRHDLAQSLKNILANKIAELTETVRMMDTDNLETILQKLEHARLVQLAAVGNTLPVALDGAFKFSQLGITAVAETIWEAQTAHAFNLGSEDVVLIISNSGTSNRLQILAEGAKENGATVILITNNPESPLAQMADYRIITATREKLFTEEFWFSRVAATAVMEMLYLLLMAGMPDAVSHVRRHEKAISADKQVEKRKE</sequence>
<dbReference type="PROSITE" id="PS51071">
    <property type="entry name" value="HTH_RPIR"/>
    <property type="match status" value="1"/>
</dbReference>
<keyword evidence="3" id="KW-0804">Transcription</keyword>
<gene>
    <name evidence="6" type="ORF">WMO41_13090</name>
</gene>
<dbReference type="Pfam" id="PF01380">
    <property type="entry name" value="SIS"/>
    <property type="match status" value="1"/>
</dbReference>
<feature type="domain" description="SIS" evidence="5">
    <location>
        <begin position="134"/>
        <end position="274"/>
    </location>
</feature>
<comment type="caution">
    <text evidence="6">The sequence shown here is derived from an EMBL/GenBank/DDBJ whole genome shotgun (WGS) entry which is preliminary data.</text>
</comment>
<dbReference type="SUPFAM" id="SSF53697">
    <property type="entry name" value="SIS domain"/>
    <property type="match status" value="1"/>
</dbReference>
<dbReference type="SUPFAM" id="SSF46689">
    <property type="entry name" value="Homeodomain-like"/>
    <property type="match status" value="1"/>
</dbReference>
<name>A0ABV1HP48_9FIRM</name>
<dbReference type="Proteomes" id="UP001437460">
    <property type="component" value="Unassembled WGS sequence"/>
</dbReference>
<evidence type="ECO:0000313" key="6">
    <source>
        <dbReference type="EMBL" id="MEQ2564085.1"/>
    </source>
</evidence>
<dbReference type="EMBL" id="JBBMFJ010000030">
    <property type="protein sequence ID" value="MEQ2564085.1"/>
    <property type="molecule type" value="Genomic_DNA"/>
</dbReference>
<evidence type="ECO:0000256" key="3">
    <source>
        <dbReference type="ARBA" id="ARBA00023163"/>
    </source>
</evidence>
<dbReference type="Pfam" id="PF01418">
    <property type="entry name" value="HTH_6"/>
    <property type="match status" value="1"/>
</dbReference>
<keyword evidence="1" id="KW-0805">Transcription regulation</keyword>
<dbReference type="InterPro" id="IPR036388">
    <property type="entry name" value="WH-like_DNA-bd_sf"/>
</dbReference>
<dbReference type="PROSITE" id="PS51464">
    <property type="entry name" value="SIS"/>
    <property type="match status" value="1"/>
</dbReference>
<dbReference type="PANTHER" id="PTHR30514">
    <property type="entry name" value="GLUCOKINASE"/>
    <property type="match status" value="1"/>
</dbReference>
<proteinExistence type="predicted"/>
<feature type="domain" description="HTH rpiR-type" evidence="4">
    <location>
        <begin position="12"/>
        <end position="88"/>
    </location>
</feature>
<protein>
    <submittedName>
        <fullName evidence="6">MurR/RpiR family transcriptional regulator</fullName>
    </submittedName>
</protein>
<evidence type="ECO:0000256" key="2">
    <source>
        <dbReference type="ARBA" id="ARBA00023125"/>
    </source>
</evidence>
<dbReference type="InterPro" id="IPR047640">
    <property type="entry name" value="RpiR-like"/>
</dbReference>
<dbReference type="Gene3D" id="3.40.50.10490">
    <property type="entry name" value="Glucose-6-phosphate isomerase like protein, domain 1"/>
    <property type="match status" value="1"/>
</dbReference>
<keyword evidence="7" id="KW-1185">Reference proteome</keyword>
<evidence type="ECO:0000259" key="5">
    <source>
        <dbReference type="PROSITE" id="PS51464"/>
    </source>
</evidence>
<organism evidence="6 7">
    <name type="scientific">Ventrimonas faecis</name>
    <dbReference type="NCBI Taxonomy" id="3133170"/>
    <lineage>
        <taxon>Bacteria</taxon>
        <taxon>Bacillati</taxon>
        <taxon>Bacillota</taxon>
        <taxon>Clostridia</taxon>
        <taxon>Lachnospirales</taxon>
        <taxon>Lachnospiraceae</taxon>
        <taxon>Ventrimonas</taxon>
    </lineage>
</organism>
<dbReference type="RefSeq" id="WP_349230137.1">
    <property type="nucleotide sequence ID" value="NZ_JBBMFJ010000030.1"/>
</dbReference>